<evidence type="ECO:0000313" key="1">
    <source>
        <dbReference type="EMBL" id="KAG6378223.1"/>
    </source>
</evidence>
<organism evidence="1 2">
    <name type="scientific">Boletus reticuloceps</name>
    <dbReference type="NCBI Taxonomy" id="495285"/>
    <lineage>
        <taxon>Eukaryota</taxon>
        <taxon>Fungi</taxon>
        <taxon>Dikarya</taxon>
        <taxon>Basidiomycota</taxon>
        <taxon>Agaricomycotina</taxon>
        <taxon>Agaricomycetes</taxon>
        <taxon>Agaricomycetidae</taxon>
        <taxon>Boletales</taxon>
        <taxon>Boletineae</taxon>
        <taxon>Boletaceae</taxon>
        <taxon>Boletoideae</taxon>
        <taxon>Boletus</taxon>
    </lineage>
</organism>
<dbReference type="PANTHER" id="PTHR31252">
    <property type="entry name" value="DUF4419 DOMAIN-CONTAINING PROTEIN"/>
    <property type="match status" value="1"/>
</dbReference>
<protein>
    <submittedName>
        <fullName evidence="1">Uncharacterized protein</fullName>
    </submittedName>
</protein>
<proteinExistence type="predicted"/>
<dbReference type="EMBL" id="JAGFBS010000007">
    <property type="protein sequence ID" value="KAG6378223.1"/>
    <property type="molecule type" value="Genomic_DNA"/>
</dbReference>
<dbReference type="AlphaFoldDB" id="A0A8I2YWK7"/>
<comment type="caution">
    <text evidence="1">The sequence shown here is derived from an EMBL/GenBank/DDBJ whole genome shotgun (WGS) entry which is preliminary data.</text>
</comment>
<dbReference type="Pfam" id="PF14388">
    <property type="entry name" value="DUF4419"/>
    <property type="match status" value="1"/>
</dbReference>
<dbReference type="OrthoDB" id="9978173at2759"/>
<accession>A0A8I2YWK7</accession>
<gene>
    <name evidence="1" type="ORF">JVT61DRAFT_13922</name>
</gene>
<sequence>MDVFRTLLGGIFGNLLSVIIRVTAAWRLPFPPQAPNNDAQVPPPTGVTFSPASHPANPFPQTNTVPPLEVLKKACPDVYPLCKQTLHCSLGDVADIIPQRNGFVHTVLECYSGHRALVLRPDDIWLAIMTQFYCLVNGRAEELRSLFVLHEGKKKLTMVYKEFPRTSLDMDNLVGTFAEKMSEAVQENVVDPELRSWMFPAFSTTTRTDLVATASVMLGTMKEYFTFRIVLLCGIPRVTLLGEKQDWEAILDRIEKLKEFGSDAMAWYRLLRPVLSRFLRAFDEPHHPDNLDFWNKVADLERLGSGPTWLSGWITAFMMFDEKGKWMGDANKESHAYHYYKEEKELVLDGVAYPLLDSEAIPAGYAQVDVELQVGEDGDVNPTILVAGFVGTRIQSSGDETLSETGMRDTARPEIAWWWVLKAEPSEQLDVAPPAQDDDPSYLGQWI</sequence>
<dbReference type="InterPro" id="IPR025533">
    <property type="entry name" value="DUF4419"/>
</dbReference>
<dbReference type="PANTHER" id="PTHR31252:SF11">
    <property type="entry name" value="DUF4419 DOMAIN-CONTAINING PROTEIN"/>
    <property type="match status" value="1"/>
</dbReference>
<keyword evidence="2" id="KW-1185">Reference proteome</keyword>
<dbReference type="Proteomes" id="UP000683000">
    <property type="component" value="Unassembled WGS sequence"/>
</dbReference>
<reference evidence="1" key="1">
    <citation type="submission" date="2021-03" db="EMBL/GenBank/DDBJ databases">
        <title>Evolutionary innovations through gain and loss of genes in the ectomycorrhizal Boletales.</title>
        <authorList>
            <person name="Wu G."/>
            <person name="Miyauchi S."/>
            <person name="Morin E."/>
            <person name="Yang Z.-L."/>
            <person name="Xu J."/>
            <person name="Martin F.M."/>
        </authorList>
    </citation>
    <scope>NUCLEOTIDE SEQUENCE</scope>
    <source>
        <strain evidence="1">BR01</strain>
    </source>
</reference>
<evidence type="ECO:0000313" key="2">
    <source>
        <dbReference type="Proteomes" id="UP000683000"/>
    </source>
</evidence>
<name>A0A8I2YWK7_9AGAM</name>